<name>A0A444W869_9FLAO</name>
<evidence type="ECO:0000313" key="2">
    <source>
        <dbReference type="Proteomes" id="UP000289775"/>
    </source>
</evidence>
<dbReference type="RefSeq" id="WP_242501873.1">
    <property type="nucleotide sequence ID" value="NZ_JUIW01000008.1"/>
</dbReference>
<organism evidence="1 2">
    <name type="scientific">Flavobacterium beibuense</name>
    <dbReference type="NCBI Taxonomy" id="657326"/>
    <lineage>
        <taxon>Bacteria</taxon>
        <taxon>Pseudomonadati</taxon>
        <taxon>Bacteroidota</taxon>
        <taxon>Flavobacteriia</taxon>
        <taxon>Flavobacteriales</taxon>
        <taxon>Flavobacteriaceae</taxon>
        <taxon>Flavobacterium</taxon>
    </lineage>
</organism>
<comment type="caution">
    <text evidence="1">The sequence shown here is derived from an EMBL/GenBank/DDBJ whole genome shotgun (WGS) entry which is preliminary data.</text>
</comment>
<keyword evidence="2" id="KW-1185">Reference proteome</keyword>
<dbReference type="AlphaFoldDB" id="A0A444W869"/>
<dbReference type="Proteomes" id="UP000289775">
    <property type="component" value="Unassembled WGS sequence"/>
</dbReference>
<evidence type="ECO:0000313" key="1">
    <source>
        <dbReference type="EMBL" id="RYJ42054.1"/>
    </source>
</evidence>
<dbReference type="NCBIfam" id="NF041200">
    <property type="entry name" value="mob_BfmA_Nterm"/>
    <property type="match status" value="1"/>
</dbReference>
<accession>A0A444W869</accession>
<sequence length="190" mass="22404">MLIKWRQIMKQADTNSIRYPAVVDEKLSKLAQLFKRSKKELFSQMVDYFYRSKKDPEDWGDEALKKELSSGISRILSFIRQQEKDFLLPVFTDAGTLKTSATRHTEFLEAIARLLLEETEKTKAMMERNAKVLSGIKFLVSRQADKETLKQRFSELLEYYIAQREEMGWMKTTVKKEELVEHVRQSLKNL</sequence>
<protein>
    <submittedName>
        <fullName evidence="1">Uncharacterized protein</fullName>
    </submittedName>
</protein>
<dbReference type="InterPro" id="IPR048012">
    <property type="entry name" value="BfmA-like_N"/>
</dbReference>
<gene>
    <name evidence="1" type="ORF">NU09_2458</name>
</gene>
<reference evidence="1 2" key="1">
    <citation type="submission" date="2014-12" db="EMBL/GenBank/DDBJ databases">
        <title>Genome sequence of Flavobacterium beibuense RSKm HC5.</title>
        <authorList>
            <person name="Kim J.F."/>
            <person name="Song J.Y."/>
            <person name="Kwak M.-J."/>
            <person name="Lee S.-W."/>
        </authorList>
    </citation>
    <scope>NUCLEOTIDE SEQUENCE [LARGE SCALE GENOMIC DNA]</scope>
    <source>
        <strain evidence="1 2">RSKm HC5</strain>
    </source>
</reference>
<proteinExistence type="predicted"/>
<dbReference type="EMBL" id="JUIW01000008">
    <property type="protein sequence ID" value="RYJ42054.1"/>
    <property type="molecule type" value="Genomic_DNA"/>
</dbReference>